<organism evidence="12 13">
    <name type="scientific">Arcicella aurantiaca</name>
    <dbReference type="NCBI Taxonomy" id="591202"/>
    <lineage>
        <taxon>Bacteria</taxon>
        <taxon>Pseudomonadati</taxon>
        <taxon>Bacteroidota</taxon>
        <taxon>Cytophagia</taxon>
        <taxon>Cytophagales</taxon>
        <taxon>Flectobacillaceae</taxon>
        <taxon>Arcicella</taxon>
    </lineage>
</organism>
<dbReference type="GO" id="GO:0016301">
    <property type="term" value="F:kinase activity"/>
    <property type="evidence" value="ECO:0007669"/>
    <property type="project" value="UniProtKB-KW"/>
</dbReference>
<evidence type="ECO:0000256" key="7">
    <source>
        <dbReference type="ARBA" id="ARBA00022777"/>
    </source>
</evidence>
<evidence type="ECO:0000256" key="1">
    <source>
        <dbReference type="ARBA" id="ARBA00013247"/>
    </source>
</evidence>
<evidence type="ECO:0000256" key="2">
    <source>
        <dbReference type="ARBA" id="ARBA00022490"/>
    </source>
</evidence>
<keyword evidence="4" id="KW-0479">Metal-binding</keyword>
<keyword evidence="7 12" id="KW-0418">Kinase</keyword>
<dbReference type="CDD" id="cd06223">
    <property type="entry name" value="PRTases_typeI"/>
    <property type="match status" value="1"/>
</dbReference>
<dbReference type="GO" id="GO:0009156">
    <property type="term" value="P:ribonucleoside monophosphate biosynthetic process"/>
    <property type="evidence" value="ECO:0007669"/>
    <property type="project" value="InterPro"/>
</dbReference>
<dbReference type="Pfam" id="PF14572">
    <property type="entry name" value="Pribosyl_synth"/>
    <property type="match status" value="1"/>
</dbReference>
<comment type="caution">
    <text evidence="12">The sequence shown here is derived from an EMBL/GenBank/DDBJ whole genome shotgun (WGS) entry which is preliminary data.</text>
</comment>
<dbReference type="GO" id="GO:0005524">
    <property type="term" value="F:ATP binding"/>
    <property type="evidence" value="ECO:0007669"/>
    <property type="project" value="UniProtKB-KW"/>
</dbReference>
<dbReference type="EMBL" id="QGGO01000028">
    <property type="protein sequence ID" value="PWK18867.1"/>
    <property type="molecule type" value="Genomic_DNA"/>
</dbReference>
<dbReference type="GO" id="GO:0004749">
    <property type="term" value="F:ribose phosphate diphosphokinase activity"/>
    <property type="evidence" value="ECO:0007669"/>
    <property type="project" value="UniProtKB-EC"/>
</dbReference>
<dbReference type="GO" id="GO:0005737">
    <property type="term" value="C:cytoplasm"/>
    <property type="evidence" value="ECO:0007669"/>
    <property type="project" value="TreeGrafter"/>
</dbReference>
<evidence type="ECO:0000256" key="6">
    <source>
        <dbReference type="ARBA" id="ARBA00022741"/>
    </source>
</evidence>
<dbReference type="InterPro" id="IPR000842">
    <property type="entry name" value="PRib_PP_synth_CS"/>
</dbReference>
<dbReference type="InterPro" id="IPR000836">
    <property type="entry name" value="PRTase_dom"/>
</dbReference>
<dbReference type="PANTHER" id="PTHR10210">
    <property type="entry name" value="RIBOSE-PHOSPHATE DIPHOSPHOKINASE FAMILY MEMBER"/>
    <property type="match status" value="1"/>
</dbReference>
<reference evidence="12 13" key="1">
    <citation type="submission" date="2018-05" db="EMBL/GenBank/DDBJ databases">
        <title>Genomic Encyclopedia of Archaeal and Bacterial Type Strains, Phase II (KMG-II): from individual species to whole genera.</title>
        <authorList>
            <person name="Goeker M."/>
        </authorList>
    </citation>
    <scope>NUCLEOTIDE SEQUENCE [LARGE SCALE GENOMIC DNA]</scope>
    <source>
        <strain evidence="12 13">DSM 22214</strain>
    </source>
</reference>
<dbReference type="Proteomes" id="UP000245489">
    <property type="component" value="Unassembled WGS sequence"/>
</dbReference>
<gene>
    <name evidence="12" type="ORF">LV89_04002</name>
</gene>
<keyword evidence="8" id="KW-0067">ATP-binding</keyword>
<evidence type="ECO:0000313" key="12">
    <source>
        <dbReference type="EMBL" id="PWK18867.1"/>
    </source>
</evidence>
<dbReference type="Gene3D" id="3.40.50.2020">
    <property type="match status" value="2"/>
</dbReference>
<proteinExistence type="predicted"/>
<dbReference type="EC" id="2.7.6.1" evidence="1"/>
<evidence type="ECO:0000256" key="3">
    <source>
        <dbReference type="ARBA" id="ARBA00022679"/>
    </source>
</evidence>
<dbReference type="RefSeq" id="WP_109744666.1">
    <property type="nucleotide sequence ID" value="NZ_QGGO01000028.1"/>
</dbReference>
<dbReference type="InterPro" id="IPR029099">
    <property type="entry name" value="Pribosyltran_N"/>
</dbReference>
<dbReference type="PROSITE" id="PS00114">
    <property type="entry name" value="PRPP_SYNTHASE"/>
    <property type="match status" value="1"/>
</dbReference>
<keyword evidence="6" id="KW-0547">Nucleotide-binding</keyword>
<protein>
    <recommendedName>
        <fullName evidence="1">ribose-phosphate diphosphokinase</fullName>
        <ecNumber evidence="1">2.7.6.1</ecNumber>
    </recommendedName>
</protein>
<name>A0A316DKU0_9BACT</name>
<keyword evidence="13" id="KW-1185">Reference proteome</keyword>
<feature type="domain" description="Ribose-phosphate pyrophosphokinase N-terminal" evidence="11">
    <location>
        <begin position="7"/>
        <end position="122"/>
    </location>
</feature>
<dbReference type="InterPro" id="IPR029057">
    <property type="entry name" value="PRTase-like"/>
</dbReference>
<keyword evidence="5" id="KW-0545">Nucleotide biosynthesis</keyword>
<dbReference type="NCBIfam" id="TIGR01251">
    <property type="entry name" value="ribP_PPkin"/>
    <property type="match status" value="1"/>
</dbReference>
<dbReference type="PANTHER" id="PTHR10210:SF41">
    <property type="entry name" value="RIBOSE-PHOSPHATE PYROPHOSPHOKINASE 1, CHLOROPLASTIC"/>
    <property type="match status" value="1"/>
</dbReference>
<keyword evidence="3" id="KW-0808">Transferase</keyword>
<dbReference type="GO" id="GO:0002189">
    <property type="term" value="C:ribose phosphate diphosphokinase complex"/>
    <property type="evidence" value="ECO:0007669"/>
    <property type="project" value="TreeGrafter"/>
</dbReference>
<dbReference type="SMART" id="SM01400">
    <property type="entry name" value="Pribosyltran_N"/>
    <property type="match status" value="1"/>
</dbReference>
<evidence type="ECO:0000256" key="9">
    <source>
        <dbReference type="ARBA" id="ARBA00022842"/>
    </source>
</evidence>
<dbReference type="AlphaFoldDB" id="A0A316DKU0"/>
<dbReference type="FunFam" id="3.40.50.2020:FF:000002">
    <property type="entry name" value="Ribose-phosphate pyrophosphokinase"/>
    <property type="match status" value="1"/>
</dbReference>
<dbReference type="NCBIfam" id="NF002320">
    <property type="entry name" value="PRK01259.1"/>
    <property type="match status" value="1"/>
</dbReference>
<evidence type="ECO:0000259" key="11">
    <source>
        <dbReference type="Pfam" id="PF13793"/>
    </source>
</evidence>
<dbReference type="SUPFAM" id="SSF53271">
    <property type="entry name" value="PRTase-like"/>
    <property type="match status" value="1"/>
</dbReference>
<keyword evidence="9" id="KW-0460">Magnesium</keyword>
<dbReference type="GO" id="GO:0006164">
    <property type="term" value="P:purine nucleotide biosynthetic process"/>
    <property type="evidence" value="ECO:0007669"/>
    <property type="project" value="TreeGrafter"/>
</dbReference>
<dbReference type="OrthoDB" id="9777067at2"/>
<accession>A0A316DKU0</accession>
<evidence type="ECO:0000256" key="10">
    <source>
        <dbReference type="ARBA" id="ARBA00049535"/>
    </source>
</evidence>
<evidence type="ECO:0000313" key="13">
    <source>
        <dbReference type="Proteomes" id="UP000245489"/>
    </source>
</evidence>
<dbReference type="GO" id="GO:0000287">
    <property type="term" value="F:magnesium ion binding"/>
    <property type="evidence" value="ECO:0007669"/>
    <property type="project" value="InterPro"/>
</dbReference>
<comment type="catalytic activity">
    <reaction evidence="10">
        <text>D-ribose 5-phosphate + ATP = 5-phospho-alpha-D-ribose 1-diphosphate + AMP + H(+)</text>
        <dbReference type="Rhea" id="RHEA:15609"/>
        <dbReference type="ChEBI" id="CHEBI:15378"/>
        <dbReference type="ChEBI" id="CHEBI:30616"/>
        <dbReference type="ChEBI" id="CHEBI:58017"/>
        <dbReference type="ChEBI" id="CHEBI:78346"/>
        <dbReference type="ChEBI" id="CHEBI:456215"/>
        <dbReference type="EC" id="2.7.6.1"/>
    </reaction>
</comment>
<dbReference type="Pfam" id="PF13793">
    <property type="entry name" value="Pribosyltran_N"/>
    <property type="match status" value="1"/>
</dbReference>
<keyword evidence="2" id="KW-0963">Cytoplasm</keyword>
<sequence>MASINQVKIFSGSSSQYLATEIARYFGKDLGQSSVQRFSDGEMSPSFNESVRGCDVFLIQSTFPPADNMMELLLMIDAARRASAHYVTVVIPYFGYSRQDRKDKPRVGIGAKLMANLLTAAGADRLMTIDLHAGQIQGFFDFPVDHLEGTAIFVPYLKSLGLDKILFASPDVGGVVRTRNVAKYFNAEMVICDKQRKRANEIATMQLIGDVKDADVVLVDDMIDTGGTMCKAAQLIMDKGAKSVRAIVTHAVLSGNAYDNINNSVLTELVVTDTIPLRQESDKIKVLSVAELFAKAIGRIRDHESISSLFIKQ</sequence>
<evidence type="ECO:0000256" key="8">
    <source>
        <dbReference type="ARBA" id="ARBA00022840"/>
    </source>
</evidence>
<dbReference type="InterPro" id="IPR005946">
    <property type="entry name" value="Rib-P_diPkinase"/>
</dbReference>
<dbReference type="GO" id="GO:0006015">
    <property type="term" value="P:5-phosphoribose 1-diphosphate biosynthetic process"/>
    <property type="evidence" value="ECO:0007669"/>
    <property type="project" value="TreeGrafter"/>
</dbReference>
<evidence type="ECO:0000256" key="4">
    <source>
        <dbReference type="ARBA" id="ARBA00022723"/>
    </source>
</evidence>
<evidence type="ECO:0000256" key="5">
    <source>
        <dbReference type="ARBA" id="ARBA00022727"/>
    </source>
</evidence>
<dbReference type="FunFam" id="3.40.50.2020:FF:000007">
    <property type="entry name" value="Ribose-phosphate pyrophosphokinase"/>
    <property type="match status" value="1"/>
</dbReference>